<protein>
    <submittedName>
        <fullName evidence="1">Uncharacterized protein</fullName>
    </submittedName>
</protein>
<sequence>MPETRSTLDWSKILDSVDYDLVSEHSGVLDAIEQAKDKYSALWRNTDALMTCLTRTKAELDRVTTLRQEELTRFNKDMQTSQVRFQAKVRKLRQSRCANESLHRHVRQLEGDLSVAQQELKKVDI</sequence>
<comment type="caution">
    <text evidence="1">The sequence shown here is derived from an EMBL/GenBank/DDBJ whole genome shotgun (WGS) entry which is preliminary data.</text>
</comment>
<dbReference type="Proteomes" id="UP000288859">
    <property type="component" value="Unassembled WGS sequence"/>
</dbReference>
<evidence type="ECO:0000313" key="1">
    <source>
        <dbReference type="EMBL" id="RVX69003.1"/>
    </source>
</evidence>
<evidence type="ECO:0000313" key="2">
    <source>
        <dbReference type="Proteomes" id="UP000288859"/>
    </source>
</evidence>
<dbReference type="OrthoDB" id="10501211at2759"/>
<gene>
    <name evidence="1" type="ORF">B0A52_08070</name>
</gene>
<proteinExistence type="predicted"/>
<accession>A0A438MZY5</accession>
<reference evidence="1 2" key="1">
    <citation type="submission" date="2017-03" db="EMBL/GenBank/DDBJ databases">
        <title>Genomes of endolithic fungi from Antarctica.</title>
        <authorList>
            <person name="Coleine C."/>
            <person name="Masonjones S."/>
            <person name="Stajich J.E."/>
        </authorList>
    </citation>
    <scope>NUCLEOTIDE SEQUENCE [LARGE SCALE GENOMIC DNA]</scope>
    <source>
        <strain evidence="1 2">CCFEE 6314</strain>
    </source>
</reference>
<name>A0A438MZY5_EXOME</name>
<dbReference type="AlphaFoldDB" id="A0A438MZY5"/>
<organism evidence="1 2">
    <name type="scientific">Exophiala mesophila</name>
    <name type="common">Black yeast-like fungus</name>
    <dbReference type="NCBI Taxonomy" id="212818"/>
    <lineage>
        <taxon>Eukaryota</taxon>
        <taxon>Fungi</taxon>
        <taxon>Dikarya</taxon>
        <taxon>Ascomycota</taxon>
        <taxon>Pezizomycotina</taxon>
        <taxon>Eurotiomycetes</taxon>
        <taxon>Chaetothyriomycetidae</taxon>
        <taxon>Chaetothyriales</taxon>
        <taxon>Herpotrichiellaceae</taxon>
        <taxon>Exophiala</taxon>
    </lineage>
</organism>
<dbReference type="EMBL" id="NAJM01000033">
    <property type="protein sequence ID" value="RVX69003.1"/>
    <property type="molecule type" value="Genomic_DNA"/>
</dbReference>